<dbReference type="InterPro" id="IPR050789">
    <property type="entry name" value="Diverse_Enzym_Activities"/>
</dbReference>
<protein>
    <submittedName>
        <fullName evidence="2">CubicO group peptidase (Beta-lactamase class C family)</fullName>
    </submittedName>
</protein>
<dbReference type="Gene3D" id="3.40.710.10">
    <property type="entry name" value="DD-peptidase/beta-lactamase superfamily"/>
    <property type="match status" value="1"/>
</dbReference>
<evidence type="ECO:0000313" key="2">
    <source>
        <dbReference type="EMBL" id="MBB6091186.1"/>
    </source>
</evidence>
<evidence type="ECO:0000313" key="3">
    <source>
        <dbReference type="Proteomes" id="UP000588068"/>
    </source>
</evidence>
<dbReference type="EMBL" id="JACHHZ010000001">
    <property type="protein sequence ID" value="MBB6091186.1"/>
    <property type="molecule type" value="Genomic_DNA"/>
</dbReference>
<proteinExistence type="predicted"/>
<comment type="caution">
    <text evidence="2">The sequence shown here is derived from an EMBL/GenBank/DDBJ whole genome shotgun (WGS) entry which is preliminary data.</text>
</comment>
<name>A0A841HEK0_9GAMM</name>
<sequence length="287" mass="30924">MHTGAIAQAYQERVGPGIDNPLSPDAWIARLASLPLLSQPGSQMHYGHSTDLLGFLIARIEGASLDRVLHRRIFDRLGMKDTSFSIHPGNAHRKAALYGHDSSGHLVPRLTAPGGSTMIQRPDDMQFASGGQGLWSTADDYLTFARLFVQEGSVDGVRILRPETVAMMTTNQLTAAQRASATIFGMPLLGEGHGFGLGVAVVMDEKKASSTPCGGSVGSSGWPGAFGGWWRADPRRNTVLVFLCHNAMEREQFETGIGLGVYDVIHRFQQMASRVSTSSEFSPQVSA</sequence>
<dbReference type="PANTHER" id="PTHR43283:SF3">
    <property type="entry name" value="BETA-LACTAMASE FAMILY PROTEIN (AFU_ORTHOLOGUE AFUA_5G07500)"/>
    <property type="match status" value="1"/>
</dbReference>
<keyword evidence="3" id="KW-1185">Reference proteome</keyword>
<dbReference type="InterPro" id="IPR012338">
    <property type="entry name" value="Beta-lactam/transpept-like"/>
</dbReference>
<dbReference type="InterPro" id="IPR001466">
    <property type="entry name" value="Beta-lactam-related"/>
</dbReference>
<dbReference type="Proteomes" id="UP000588068">
    <property type="component" value="Unassembled WGS sequence"/>
</dbReference>
<accession>A0A841HEK0</accession>
<dbReference type="PANTHER" id="PTHR43283">
    <property type="entry name" value="BETA-LACTAMASE-RELATED"/>
    <property type="match status" value="1"/>
</dbReference>
<reference evidence="2 3" key="1">
    <citation type="submission" date="2020-08" db="EMBL/GenBank/DDBJ databases">
        <title>Genomic Encyclopedia of Type Strains, Phase IV (KMG-IV): sequencing the most valuable type-strain genomes for metagenomic binning, comparative biology and taxonomic classification.</title>
        <authorList>
            <person name="Goeker M."/>
        </authorList>
    </citation>
    <scope>NUCLEOTIDE SEQUENCE [LARGE SCALE GENOMIC DNA]</scope>
    <source>
        <strain evidence="2 3">DSM 26723</strain>
    </source>
</reference>
<dbReference type="Pfam" id="PF00144">
    <property type="entry name" value="Beta-lactamase"/>
    <property type="match status" value="1"/>
</dbReference>
<dbReference type="AlphaFoldDB" id="A0A841HEK0"/>
<gene>
    <name evidence="2" type="ORF">HNQ60_000032</name>
</gene>
<feature type="domain" description="Beta-lactamase-related" evidence="1">
    <location>
        <begin position="19"/>
        <end position="245"/>
    </location>
</feature>
<dbReference type="SUPFAM" id="SSF56601">
    <property type="entry name" value="beta-lactamase/transpeptidase-like"/>
    <property type="match status" value="1"/>
</dbReference>
<organism evidence="2 3">
    <name type="scientific">Povalibacter uvarum</name>
    <dbReference type="NCBI Taxonomy" id="732238"/>
    <lineage>
        <taxon>Bacteria</taxon>
        <taxon>Pseudomonadati</taxon>
        <taxon>Pseudomonadota</taxon>
        <taxon>Gammaproteobacteria</taxon>
        <taxon>Steroidobacterales</taxon>
        <taxon>Steroidobacteraceae</taxon>
        <taxon>Povalibacter</taxon>
    </lineage>
</organism>
<evidence type="ECO:0000259" key="1">
    <source>
        <dbReference type="Pfam" id="PF00144"/>
    </source>
</evidence>